<dbReference type="PANTHER" id="PTHR45527:SF1">
    <property type="entry name" value="FATTY ACID SYNTHASE"/>
    <property type="match status" value="1"/>
</dbReference>
<dbReference type="PROSITE" id="PS50075">
    <property type="entry name" value="CARRIER"/>
    <property type="match status" value="3"/>
</dbReference>
<dbReference type="RefSeq" id="WP_219536919.1">
    <property type="nucleotide sequence ID" value="NZ_JAHKRM010000033.1"/>
</dbReference>
<feature type="compositionally biased region" description="Acidic residues" evidence="4">
    <location>
        <begin position="643"/>
        <end position="653"/>
    </location>
</feature>
<feature type="domain" description="Carrier" evidence="5">
    <location>
        <begin position="2234"/>
        <end position="2310"/>
    </location>
</feature>
<evidence type="ECO:0000259" key="5">
    <source>
        <dbReference type="PROSITE" id="PS50075"/>
    </source>
</evidence>
<organism evidence="6 7">
    <name type="scientific">Nonomuraea guangzhouensis</name>
    <dbReference type="NCBI Taxonomy" id="1291555"/>
    <lineage>
        <taxon>Bacteria</taxon>
        <taxon>Bacillati</taxon>
        <taxon>Actinomycetota</taxon>
        <taxon>Actinomycetes</taxon>
        <taxon>Streptosporangiales</taxon>
        <taxon>Streptosporangiaceae</taxon>
        <taxon>Nonomuraea</taxon>
    </lineage>
</organism>
<feature type="compositionally biased region" description="Basic and acidic residues" evidence="4">
    <location>
        <begin position="632"/>
        <end position="642"/>
    </location>
</feature>
<name>A0ABW4FXX9_9ACTN</name>
<feature type="region of interest" description="Disordered" evidence="4">
    <location>
        <begin position="632"/>
        <end position="660"/>
    </location>
</feature>
<keyword evidence="3" id="KW-0597">Phosphoprotein</keyword>
<comment type="cofactor">
    <cofactor evidence="1">
        <name>pantetheine 4'-phosphate</name>
        <dbReference type="ChEBI" id="CHEBI:47942"/>
    </cofactor>
</comment>
<dbReference type="Pfam" id="PF13193">
    <property type="entry name" value="AMP-binding_C"/>
    <property type="match status" value="3"/>
</dbReference>
<evidence type="ECO:0000256" key="4">
    <source>
        <dbReference type="SAM" id="MobiDB-lite"/>
    </source>
</evidence>
<dbReference type="InterPro" id="IPR000873">
    <property type="entry name" value="AMP-dep_synth/lig_dom"/>
</dbReference>
<proteinExistence type="predicted"/>
<reference evidence="7" key="1">
    <citation type="journal article" date="2019" name="Int. J. Syst. Evol. Microbiol.">
        <title>The Global Catalogue of Microorganisms (GCM) 10K type strain sequencing project: providing services to taxonomists for standard genome sequencing and annotation.</title>
        <authorList>
            <consortium name="The Broad Institute Genomics Platform"/>
            <consortium name="The Broad Institute Genome Sequencing Center for Infectious Disease"/>
            <person name="Wu L."/>
            <person name="Ma J."/>
        </authorList>
    </citation>
    <scope>NUCLEOTIDE SEQUENCE [LARGE SCALE GENOMIC DNA]</scope>
    <source>
        <strain evidence="7">CGMCC 1.15399</strain>
    </source>
</reference>
<feature type="region of interest" description="Disordered" evidence="4">
    <location>
        <begin position="515"/>
        <end position="555"/>
    </location>
</feature>
<gene>
    <name evidence="6" type="ORF">ACFSJ0_00045</name>
</gene>
<keyword evidence="7" id="KW-1185">Reference proteome</keyword>
<dbReference type="InterPro" id="IPR010071">
    <property type="entry name" value="AA_adenyl_dom"/>
</dbReference>
<dbReference type="Pfam" id="PF00668">
    <property type="entry name" value="Condensation"/>
    <property type="match status" value="2"/>
</dbReference>
<dbReference type="PROSITE" id="PS00012">
    <property type="entry name" value="PHOSPHOPANTETHEINE"/>
    <property type="match status" value="3"/>
</dbReference>
<dbReference type="InterPro" id="IPR025110">
    <property type="entry name" value="AMP-bd_C"/>
</dbReference>
<dbReference type="InterPro" id="IPR006162">
    <property type="entry name" value="Ppantetheine_attach_site"/>
</dbReference>
<comment type="caution">
    <text evidence="6">The sequence shown here is derived from an EMBL/GenBank/DDBJ whole genome shotgun (WGS) entry which is preliminary data.</text>
</comment>
<accession>A0ABW4FXX9</accession>
<keyword evidence="2" id="KW-0596">Phosphopantetheine</keyword>
<feature type="domain" description="Carrier" evidence="5">
    <location>
        <begin position="556"/>
        <end position="631"/>
    </location>
</feature>
<dbReference type="Proteomes" id="UP001597097">
    <property type="component" value="Unassembled WGS sequence"/>
</dbReference>
<dbReference type="SMART" id="SM00823">
    <property type="entry name" value="PKS_PP"/>
    <property type="match status" value="3"/>
</dbReference>
<protein>
    <submittedName>
        <fullName evidence="6">Non-ribosomal peptide synthetase</fullName>
    </submittedName>
</protein>
<dbReference type="InterPro" id="IPR001242">
    <property type="entry name" value="Condensation_dom"/>
</dbReference>
<dbReference type="InterPro" id="IPR009081">
    <property type="entry name" value="PP-bd_ACP"/>
</dbReference>
<evidence type="ECO:0000256" key="2">
    <source>
        <dbReference type="ARBA" id="ARBA00022450"/>
    </source>
</evidence>
<dbReference type="PANTHER" id="PTHR45527">
    <property type="entry name" value="NONRIBOSOMAL PEPTIDE SYNTHETASE"/>
    <property type="match status" value="1"/>
</dbReference>
<evidence type="ECO:0000313" key="7">
    <source>
        <dbReference type="Proteomes" id="UP001597097"/>
    </source>
</evidence>
<feature type="domain" description="Carrier" evidence="5">
    <location>
        <begin position="1188"/>
        <end position="1262"/>
    </location>
</feature>
<dbReference type="NCBIfam" id="TIGR01733">
    <property type="entry name" value="AA-adenyl-dom"/>
    <property type="match status" value="2"/>
</dbReference>
<sequence length="2319" mass="248441">MTRRAPAGRRAASCLPDLFAAQVRRRPDATAVESGDLRLSYAQLDERANRLAHHLLARDVRPGDLVGLCLARGPDTVAGLLGVLKAGAAYMPLDPAYPAERLAWMLADARPRLVLTDRRSAHRLPGGDRPVLSADELLADGLATPPPVRIRPDDLAYLIYTSGSTGTPKGVLVEHRSLAHVCAAWEEMYGLSAMRPRWVTVSGSSVDLFLADLMRSTLFGGTLIIAPDPAVTDPALLLDLIERTGATALEAIPALAGLLAHEAGSRPGGLLGLELLSVGSEGWLAEDCRALLARVRPATTVVNAYGATETTMDSCVHRLPAGGVPDVGGFAVGGVPGAGAFAAIGRPVGATTAYVLDGHLRLVADGEVGELFIGGPGVARGYHGRSALTARRFLADPFRGDGARMYRTGDLGRRREDGELEYLGRLDDQIQVNGFRVEPGEIENALVRHPGITRAVVAAREPGRRLAAYVVPAADTPPPGRHELREFLAAWLPDRMIPAEFVVLDRLPLLPNGKIDRSALPAPTRPARTNRKGPPAAADRAGSPATADRAGPGGASVRTEIEAALLGIWAEVFGGDDLGTEERFFDAGGDSILAMRLLARVRADLGVALPYRAIFDHPSVAELAREISRAARGEDEMRLPEHEDSEDSEDSEDTAPVPLSPPQRRLWFLHRYRPDAGYTVGKVLRLSGPLDAAALAAAATALVARHEALRTTFDPADGEGAQVVHPPREVRPEVTDLTRLPAPEREHELDRLLRTDLGRVFDLTAGPPLRLRLIRLADDDNVLAITMHHIVTDDWSQEVLLDELGACYAAVLRGTPPRLSPLPARYADFARWSRRPRAVHDDQLAYWRQRLAGMTSTALPHDRPVPAEPSGAGDAVRITVPPAVVERLRRLGRSRRTTLSTTLFAACHALLARWSGTPDVVTGTVVSGRDRPEWEDVVGCFVNTVVLRCRVEETGSFADCLDDMRRTVLEAVANSGVPFERVVDDLRPRRVPGRTPLINALLVTQNAPARARHFPGLRVEDVEPAEVVSPFDLTIEFREIEAGMRVAVVYSKDLFERGTIEHLATGLSALLAAVACDPDRPLRAVLDDEAEMRGPRLGPGAVESVLARHPALAEARVVPSPASASDLVGYVVPKPGLDAPAPMVLSRFVGSVLPERLVPSAFVVLDALPTDFGELPQPKERPDVRYVAPRTPVERALAAVWAETLGLARVGVEDNFFELGGDSITGIQLVTSAGRAGLRFTARDLFEHQSIHRLAESAVTFTDPACDMPASVPPPPTGAGAGVGVGARTAVSLPAADVEDVFPLTPVQAGLLYHSLADRDFDVYARRLTVTIEADGGIDVRALGRAWQHVVDRHPALRSTAHWEGYDEPVQAVHRAFTLPIAYLNGAGAAIGGDLRASPRTRLAMERLSDRRVRVVWSTHHLFVDGWSLSQVLSEVLTAYGAISAGGQPDATPAPAFRAYADWLGGHDQSGAMEYWRAVMAGFDSPTPLPCDRPPVPGRTVRSVRDVTVRLGADRYEEARVFARRHRLTLNTIVRAAWALLLSRYGEGVDDVVFGATAAARPAELPGADAIVGLMINTLPVRVRVDGGAPVAVWLRSIQDRQTAAAAFGHLPPSWHQENSGLPPGVALFDTAVAFDNLPADPLALSGGGLRVVHADADNTTNYPLGLVCHTEGDLVMRLCYDPCLFDDGTARRLAAHLRALIGELIADPERPLSLVDLLNPGEHRTLTDTWTRPRATPEAPVCATELFARQVRNAPAAAAVLFEDQSLTYAELDRRSDKLAHHLARQGVGPEVTVGLALRRGVNLAVAVLGVLKAGGAYLPLDLAYPAERLRWMLRDSGAALLITDADCLDQVVPVVCLDRDGPLIEQAPAHPPRTPVRPGGAAYVIYTSGSTGRPKGVVVTHAGMAGLLETYQALGAGPGSRVLQFASPSFDAAFWELSMALLTGATLVMAPPERLLPGARLSELVADAGVTHLTVPPALLALLRPGCLPQDVRVVVAGEACPPELAGEWATRHRMVNAYGPTETTVCATMSEPLSGRGPVPIGRAIAGRQVYVLDRELRPAPVGVPGELFVSGPGLARGYHGRSALTAERFVACPFGEPGARMYRTGDLVRWSSDGELHFVGRADDQVKVRGFRVEPGEVEGALSRHAAVAQAVVAAYGDGAARRLIAYLVPGRSPAPDDGELRDHLRAGLPGQLVPSQFVWLDRLPLTRNGKIDRRALPEPGLGPAEPRALPRTDAEHVVAGLWTEILGGDGRPDVRRKFFECGGSSLTLVRLSGRLSEVAGTEVPVSDLLEHSTIEAMARLIGGRRADPAGDHEL</sequence>
<dbReference type="EMBL" id="JBHUCM010000001">
    <property type="protein sequence ID" value="MFD1535397.1"/>
    <property type="molecule type" value="Genomic_DNA"/>
</dbReference>
<dbReference type="PROSITE" id="PS00455">
    <property type="entry name" value="AMP_BINDING"/>
    <property type="match status" value="2"/>
</dbReference>
<dbReference type="CDD" id="cd19531">
    <property type="entry name" value="LCL_NRPS-like"/>
    <property type="match status" value="1"/>
</dbReference>
<dbReference type="CDD" id="cd05930">
    <property type="entry name" value="A_NRPS"/>
    <property type="match status" value="1"/>
</dbReference>
<dbReference type="InterPro" id="IPR020845">
    <property type="entry name" value="AMP-binding_CS"/>
</dbReference>
<evidence type="ECO:0000256" key="1">
    <source>
        <dbReference type="ARBA" id="ARBA00001957"/>
    </source>
</evidence>
<evidence type="ECO:0000256" key="3">
    <source>
        <dbReference type="ARBA" id="ARBA00022553"/>
    </source>
</evidence>
<dbReference type="Pfam" id="PF00501">
    <property type="entry name" value="AMP-binding"/>
    <property type="match status" value="2"/>
</dbReference>
<dbReference type="Pfam" id="PF00550">
    <property type="entry name" value="PP-binding"/>
    <property type="match status" value="3"/>
</dbReference>
<dbReference type="InterPro" id="IPR020806">
    <property type="entry name" value="PKS_PP-bd"/>
</dbReference>
<evidence type="ECO:0000313" key="6">
    <source>
        <dbReference type="EMBL" id="MFD1535397.1"/>
    </source>
</evidence>